<accession>M1KA18</accession>
<dbReference type="GO" id="GO:0000811">
    <property type="term" value="C:GINS complex"/>
    <property type="evidence" value="ECO:0007669"/>
    <property type="project" value="UniProtKB-UniRule"/>
</dbReference>
<name>M1KA18_ENCCN</name>
<reference evidence="2" key="1">
    <citation type="journal article" date="2013" name="Eukaryot. Cell">
        <title>Extremely Reduced Levels of Heterozygosity in the Vertebrate Pathogen Encephalitozoon cuniculi.</title>
        <authorList>
            <person name="Selman M."/>
            <person name="Sak B."/>
            <person name="Kvac M."/>
            <person name="Farinelli L."/>
            <person name="Weiss L.M."/>
            <person name="Corradi N."/>
        </authorList>
    </citation>
    <scope>NUCLEOTIDE SEQUENCE</scope>
</reference>
<evidence type="ECO:0000313" key="2">
    <source>
        <dbReference type="EMBL" id="AGE96182.1"/>
    </source>
</evidence>
<dbReference type="AlphaFoldDB" id="M1KA18"/>
<comment type="subcellular location">
    <subcellularLocation>
        <location evidence="1">Nucleus</location>
    </subcellularLocation>
</comment>
<keyword evidence="1" id="KW-0235">DNA replication</keyword>
<dbReference type="PANTHER" id="PTHR12914:SF2">
    <property type="entry name" value="DNA REPLICATION COMPLEX GINS PROTEIN PSF1"/>
    <property type="match status" value="1"/>
</dbReference>
<dbReference type="VEuPathDB" id="MicrosporidiaDB:M970_100870"/>
<dbReference type="Gene3D" id="1.20.58.1030">
    <property type="match status" value="1"/>
</dbReference>
<dbReference type="InterPro" id="IPR005339">
    <property type="entry name" value="GINS_Psf1"/>
</dbReference>
<organism evidence="2">
    <name type="scientific">Encephalitozoon cuniculi</name>
    <name type="common">Microsporidian parasite</name>
    <dbReference type="NCBI Taxonomy" id="6035"/>
    <lineage>
        <taxon>Eukaryota</taxon>
        <taxon>Fungi</taxon>
        <taxon>Fungi incertae sedis</taxon>
        <taxon>Microsporidia</taxon>
        <taxon>Unikaryonidae</taxon>
        <taxon>Encephalitozoon</taxon>
    </lineage>
</organism>
<keyword evidence="1" id="KW-0539">Nucleus</keyword>
<comment type="similarity">
    <text evidence="1">Belongs to the GINS1/PSF1 family.</text>
</comment>
<proteinExistence type="inferred from homology"/>
<protein>
    <recommendedName>
        <fullName evidence="1">DNA replication complex GINS protein PSF1</fullName>
    </recommendedName>
</protein>
<dbReference type="GO" id="GO:1902983">
    <property type="term" value="P:DNA strand elongation involved in mitotic DNA replication"/>
    <property type="evidence" value="ECO:0007669"/>
    <property type="project" value="TreeGrafter"/>
</dbReference>
<dbReference type="VEuPathDB" id="MicrosporidiaDB:ECU10_0950"/>
<sequence length="182" mass="21461">MLFGEAGLCLLEDLRSDVLRPYRRLEIKAIEGENEHLDARMEEIKQLAESGISEELSVNYVMMKYFKERNERILRSYKFHRSAALFDSFFSKKKTVGMLSHEEEEHAEKYSNMLREYLEPFKHIDFTVQAPPVQFFVQVITLRDCGVVMDEGDLIELKKDRIYFMKKNAIVHLIDSGFVRII</sequence>
<comment type="subunit">
    <text evidence="1">Component of the GINS complex.</text>
</comment>
<dbReference type="VEuPathDB" id="MicrosporidiaDB:AEWR_100870"/>
<dbReference type="EMBL" id="KC513613">
    <property type="protein sequence ID" value="AGE96182.1"/>
    <property type="molecule type" value="Genomic_DNA"/>
</dbReference>
<gene>
    <name evidence="2" type="ORF">ECU10_0950</name>
</gene>
<comment type="function">
    <text evidence="1">Required for correct functioning of the GINS complex, a complex that plays an essential role in the initiation of DNA replication, and progression of DNA replication forks. GINS complex seems to bind preferentially to single-stranded DNA.</text>
</comment>
<dbReference type="SUPFAM" id="SSF158573">
    <property type="entry name" value="GINS helical bundle-like"/>
    <property type="match status" value="1"/>
</dbReference>
<dbReference type="PANTHER" id="PTHR12914">
    <property type="entry name" value="PARTNER OF SLD5"/>
    <property type="match status" value="1"/>
</dbReference>
<dbReference type="VEuPathDB" id="MicrosporidiaDB:AEWQ_100870"/>
<dbReference type="InterPro" id="IPR036224">
    <property type="entry name" value="GINS_bundle-like_dom_sf"/>
</dbReference>
<evidence type="ECO:0000256" key="1">
    <source>
        <dbReference type="RuleBase" id="RU368085"/>
    </source>
</evidence>
<dbReference type="VEuPathDB" id="MicrosporidiaDB:AEWD_100870"/>